<protein>
    <submittedName>
        <fullName evidence="1">Uncharacterized protein</fullName>
    </submittedName>
</protein>
<keyword evidence="2" id="KW-1185">Reference proteome</keyword>
<evidence type="ECO:0000313" key="1">
    <source>
        <dbReference type="EMBL" id="BES90694.1"/>
    </source>
</evidence>
<evidence type="ECO:0000313" key="2">
    <source>
        <dbReference type="Proteomes" id="UP001307889"/>
    </source>
</evidence>
<sequence length="80" mass="9546">MPVLDRRSDVRESEAFEKCLMECETQGGRCNRSPATLLRYQFASYLMSFTKQFPLTSWKAWVILPYRLPRYRRQAGHTLR</sequence>
<reference evidence="1 2" key="1">
    <citation type="submission" date="2023-09" db="EMBL/GenBank/DDBJ databases">
        <title>Nesidiocoris tenuis whole genome shotgun sequence.</title>
        <authorList>
            <person name="Shibata T."/>
            <person name="Shimoda M."/>
            <person name="Kobayashi T."/>
            <person name="Uehara T."/>
        </authorList>
    </citation>
    <scope>NUCLEOTIDE SEQUENCE [LARGE SCALE GENOMIC DNA]</scope>
    <source>
        <strain evidence="1 2">Japan</strain>
    </source>
</reference>
<dbReference type="Proteomes" id="UP001307889">
    <property type="component" value="Chromosome 2"/>
</dbReference>
<accession>A0ABN7AH48</accession>
<name>A0ABN7AH48_9HEMI</name>
<dbReference type="EMBL" id="AP028910">
    <property type="protein sequence ID" value="BES90694.1"/>
    <property type="molecule type" value="Genomic_DNA"/>
</dbReference>
<organism evidence="1 2">
    <name type="scientific">Nesidiocoris tenuis</name>
    <dbReference type="NCBI Taxonomy" id="355587"/>
    <lineage>
        <taxon>Eukaryota</taxon>
        <taxon>Metazoa</taxon>
        <taxon>Ecdysozoa</taxon>
        <taxon>Arthropoda</taxon>
        <taxon>Hexapoda</taxon>
        <taxon>Insecta</taxon>
        <taxon>Pterygota</taxon>
        <taxon>Neoptera</taxon>
        <taxon>Paraneoptera</taxon>
        <taxon>Hemiptera</taxon>
        <taxon>Heteroptera</taxon>
        <taxon>Panheteroptera</taxon>
        <taxon>Cimicomorpha</taxon>
        <taxon>Miridae</taxon>
        <taxon>Dicyphina</taxon>
        <taxon>Nesidiocoris</taxon>
    </lineage>
</organism>
<proteinExistence type="predicted"/>
<gene>
    <name evidence="1" type="ORF">NTJ_03502</name>
</gene>